<name>A0A6F8X1X3_9VIRU</name>
<evidence type="ECO:0000313" key="2">
    <source>
        <dbReference type="EMBL" id="BCB67531.1"/>
    </source>
</evidence>
<sequence length="310" mass="35568">MSKIVYILLIMYSISIIYIEAIKLTNLNPFNWQVNLSVAENCSVIYKTSEGESTNPIVSLYNDDKQIEIKKICVNKNESIFIDVPHTPQIVESVGCFILSGNNGYCIWSVVKDVKNLTFSYAFDTNLTLIPCLTYFNEFECQLKAFTSQYIYILFSGTLYGKTAFTVFKTVFKARLPPIEWTIIKNATSFNLRWTPPALKSLNEWVFIIQYSECGRTKTEIVQGKTSFIIDRISCCHYCLSIMAETAVDDRTSWSNEKCFNPTINVLTVIGFLVAVLILVISIVLIYFLMRKNKNLNKNNKNPYEDESEF</sequence>
<keyword evidence="1" id="KW-1133">Transmembrane helix</keyword>
<keyword evidence="1" id="KW-0812">Transmembrane</keyword>
<evidence type="ECO:0008006" key="3">
    <source>
        <dbReference type="Google" id="ProtNLM"/>
    </source>
</evidence>
<dbReference type="InterPro" id="IPR036116">
    <property type="entry name" value="FN3_sf"/>
</dbReference>
<protein>
    <recommendedName>
        <fullName evidence="3">Fibronectin type-III domain-containing protein</fullName>
    </recommendedName>
</protein>
<dbReference type="Proteomes" id="UP000501113">
    <property type="component" value="Segment"/>
</dbReference>
<reference evidence="2" key="1">
    <citation type="journal article" date="2021" name="Microbiol. Resour. Announc.">
        <title>Genome Sequence of Lymphocystis Disease Virus 2 LCDV-JP_Oita_2018, Isolated from a Diseased Japanese Flounder (Paralichthys olivaceus) in Japan.</title>
        <authorList>
            <person name="Kawato S."/>
            <person name="Nozaki R."/>
            <person name="Hirono I."/>
            <person name="Kondo H."/>
        </authorList>
    </citation>
    <scope>NUCLEOTIDE SEQUENCE</scope>
    <source>
        <strain evidence="2">LCDV-JP_Oita_2018</strain>
    </source>
</reference>
<proteinExistence type="predicted"/>
<dbReference type="SUPFAM" id="SSF49265">
    <property type="entry name" value="Fibronectin type III"/>
    <property type="match status" value="1"/>
</dbReference>
<evidence type="ECO:0000256" key="1">
    <source>
        <dbReference type="SAM" id="Phobius"/>
    </source>
</evidence>
<accession>A0A6F8X1X3</accession>
<feature type="transmembrane region" description="Helical" evidence="1">
    <location>
        <begin position="266"/>
        <end position="289"/>
    </location>
</feature>
<dbReference type="EMBL" id="LC534415">
    <property type="protein sequence ID" value="BCB67531.1"/>
    <property type="molecule type" value="Genomic_DNA"/>
</dbReference>
<keyword evidence="1" id="KW-0472">Membrane</keyword>
<organism evidence="2">
    <name type="scientific">Lymphocystis disease virus 2</name>
    <dbReference type="NCBI Taxonomy" id="159183"/>
    <lineage>
        <taxon>Viruses</taxon>
        <taxon>Varidnaviria</taxon>
        <taxon>Bamfordvirae</taxon>
        <taxon>Nucleocytoviricota</taxon>
        <taxon>Megaviricetes</taxon>
        <taxon>Pimascovirales</taxon>
        <taxon>Pimascovirales incertae sedis</taxon>
        <taxon>Iridoviridae</taxon>
        <taxon>Alphairidovirinae</taxon>
        <taxon>Lymphocystivirus</taxon>
        <taxon>Lymphocystivirus paralichthys1</taxon>
    </lineage>
</organism>